<accession>A0ACB8ZN80</accession>
<protein>
    <submittedName>
        <fullName evidence="1">Uncharacterized protein</fullName>
    </submittedName>
</protein>
<comment type="caution">
    <text evidence="1">The sequence shown here is derived from an EMBL/GenBank/DDBJ whole genome shotgun (WGS) entry which is preliminary data.</text>
</comment>
<proteinExistence type="predicted"/>
<name>A0ACB8ZN80_CICIN</name>
<dbReference type="EMBL" id="CM042016">
    <property type="protein sequence ID" value="KAI3699053.1"/>
    <property type="molecule type" value="Genomic_DNA"/>
</dbReference>
<sequence length="170" mass="19772">MYVNNIVLAQEVYFDTVIYSSPEFKNTTINTDLRYMTWDKPQKMDPIFLNKSNYKDMVESGAAFARRFEENNAFLDMIDGNILKRRGGGGTGGMVPGHGYVMKSKQPSRYQKLKKRKLEEKKRKADFGALHNFIVKQPVDEHVDEHVEENIEEHVEEHVEEQEDVDVDVE</sequence>
<reference evidence="2" key="1">
    <citation type="journal article" date="2022" name="Mol. Ecol. Resour.">
        <title>The genomes of chicory, endive, great burdock and yacon provide insights into Asteraceae palaeo-polyploidization history and plant inulin production.</title>
        <authorList>
            <person name="Fan W."/>
            <person name="Wang S."/>
            <person name="Wang H."/>
            <person name="Wang A."/>
            <person name="Jiang F."/>
            <person name="Liu H."/>
            <person name="Zhao H."/>
            <person name="Xu D."/>
            <person name="Zhang Y."/>
        </authorList>
    </citation>
    <scope>NUCLEOTIDE SEQUENCE [LARGE SCALE GENOMIC DNA]</scope>
    <source>
        <strain evidence="2">cv. Punajuju</strain>
    </source>
</reference>
<evidence type="ECO:0000313" key="2">
    <source>
        <dbReference type="Proteomes" id="UP001055811"/>
    </source>
</evidence>
<organism evidence="1 2">
    <name type="scientific">Cichorium intybus</name>
    <name type="common">Chicory</name>
    <dbReference type="NCBI Taxonomy" id="13427"/>
    <lineage>
        <taxon>Eukaryota</taxon>
        <taxon>Viridiplantae</taxon>
        <taxon>Streptophyta</taxon>
        <taxon>Embryophyta</taxon>
        <taxon>Tracheophyta</taxon>
        <taxon>Spermatophyta</taxon>
        <taxon>Magnoliopsida</taxon>
        <taxon>eudicotyledons</taxon>
        <taxon>Gunneridae</taxon>
        <taxon>Pentapetalae</taxon>
        <taxon>asterids</taxon>
        <taxon>campanulids</taxon>
        <taxon>Asterales</taxon>
        <taxon>Asteraceae</taxon>
        <taxon>Cichorioideae</taxon>
        <taxon>Cichorieae</taxon>
        <taxon>Cichoriinae</taxon>
        <taxon>Cichorium</taxon>
    </lineage>
</organism>
<reference evidence="1 2" key="2">
    <citation type="journal article" date="2022" name="Mol. Ecol. Resour.">
        <title>The genomes of chicory, endive, great burdock and yacon provide insights into Asteraceae paleo-polyploidization history and plant inulin production.</title>
        <authorList>
            <person name="Fan W."/>
            <person name="Wang S."/>
            <person name="Wang H."/>
            <person name="Wang A."/>
            <person name="Jiang F."/>
            <person name="Liu H."/>
            <person name="Zhao H."/>
            <person name="Xu D."/>
            <person name="Zhang Y."/>
        </authorList>
    </citation>
    <scope>NUCLEOTIDE SEQUENCE [LARGE SCALE GENOMIC DNA]</scope>
    <source>
        <strain evidence="2">cv. Punajuju</strain>
        <tissue evidence="1">Leaves</tissue>
    </source>
</reference>
<keyword evidence="2" id="KW-1185">Reference proteome</keyword>
<evidence type="ECO:0000313" key="1">
    <source>
        <dbReference type="EMBL" id="KAI3699053.1"/>
    </source>
</evidence>
<dbReference type="Proteomes" id="UP001055811">
    <property type="component" value="Linkage Group LG08"/>
</dbReference>
<gene>
    <name evidence="1" type="ORF">L2E82_43050</name>
</gene>